<accession>A0A1T4KBE7</accession>
<dbReference type="OrthoDB" id="9796689at2"/>
<evidence type="ECO:0000313" key="2">
    <source>
        <dbReference type="Proteomes" id="UP000190888"/>
    </source>
</evidence>
<gene>
    <name evidence="1" type="ORF">SAMN04488132_101592</name>
</gene>
<dbReference type="Gene3D" id="3.40.50.1820">
    <property type="entry name" value="alpha/beta hydrolase"/>
    <property type="match status" value="1"/>
</dbReference>
<evidence type="ECO:0000313" key="1">
    <source>
        <dbReference type="EMBL" id="SJZ39716.1"/>
    </source>
</evidence>
<dbReference type="RefSeq" id="WP_078829922.1">
    <property type="nucleotide sequence ID" value="NZ_FUWH01000001.1"/>
</dbReference>
<organism evidence="1 2">
    <name type="scientific">Sediminibacterium ginsengisoli</name>
    <dbReference type="NCBI Taxonomy" id="413434"/>
    <lineage>
        <taxon>Bacteria</taxon>
        <taxon>Pseudomonadati</taxon>
        <taxon>Bacteroidota</taxon>
        <taxon>Chitinophagia</taxon>
        <taxon>Chitinophagales</taxon>
        <taxon>Chitinophagaceae</taxon>
        <taxon>Sediminibacterium</taxon>
    </lineage>
</organism>
<name>A0A1T4KBE7_9BACT</name>
<sequence length="287" mass="32856">MYTRNTSKQIILLFICLFPLLLSAQEMQFWHGFRKESFKVDTTQAYIVIPEKPLPGNPWLWRSYSPEFHVEIDSILVTKGFHLAFLNVNSKELYGQPALMTIWDQFYDLLVKQRSFSPWPALEGAVRGSLCEFAWAKKHPDRVSCIYSENPVSEIRSWPGGSLKDAAMKGTGNADNWKQLLKAYGFTEEQALAYKDNPKDNLEQLALQRVPLYFTFGLKDAMMPMEENALVIANNYIKLGGPVTMYPMILGKQEVNGHHVTIENPETIATFIVNSWKAKKQQSENPK</sequence>
<dbReference type="InterPro" id="IPR029058">
    <property type="entry name" value="AB_hydrolase_fold"/>
</dbReference>
<protein>
    <submittedName>
        <fullName evidence="1">Sialidase-1</fullName>
    </submittedName>
</protein>
<dbReference type="AlphaFoldDB" id="A0A1T4KBE7"/>
<dbReference type="STRING" id="413434.SAMN04488132_101592"/>
<dbReference type="Proteomes" id="UP000190888">
    <property type="component" value="Unassembled WGS sequence"/>
</dbReference>
<dbReference type="EMBL" id="FUWH01000001">
    <property type="protein sequence ID" value="SJZ39716.1"/>
    <property type="molecule type" value="Genomic_DNA"/>
</dbReference>
<reference evidence="1 2" key="1">
    <citation type="submission" date="2017-02" db="EMBL/GenBank/DDBJ databases">
        <authorList>
            <person name="Peterson S.W."/>
        </authorList>
    </citation>
    <scope>NUCLEOTIDE SEQUENCE [LARGE SCALE GENOMIC DNA]</scope>
    <source>
        <strain evidence="1 2">DSM 22335</strain>
    </source>
</reference>
<dbReference type="SUPFAM" id="SSF53474">
    <property type="entry name" value="alpha/beta-Hydrolases"/>
    <property type="match status" value="1"/>
</dbReference>
<keyword evidence="2" id="KW-1185">Reference proteome</keyword>
<proteinExistence type="predicted"/>